<dbReference type="AlphaFoldDB" id="A0A2P2P506"/>
<reference evidence="1" key="1">
    <citation type="submission" date="2018-02" db="EMBL/GenBank/DDBJ databases">
        <title>Rhizophora mucronata_Transcriptome.</title>
        <authorList>
            <person name="Meera S.P."/>
            <person name="Sreeshan A."/>
            <person name="Augustine A."/>
        </authorList>
    </citation>
    <scope>NUCLEOTIDE SEQUENCE</scope>
    <source>
        <tissue evidence="1">Leaf</tissue>
    </source>
</reference>
<sequence length="48" mass="5657">MSNQQLHIDPYMVYSVELLCMHVIWSNIKFNCKPFVLELPWDSSLNDG</sequence>
<name>A0A2P2P506_RHIMU</name>
<accession>A0A2P2P506</accession>
<organism evidence="1">
    <name type="scientific">Rhizophora mucronata</name>
    <name type="common">Asiatic mangrove</name>
    <dbReference type="NCBI Taxonomy" id="61149"/>
    <lineage>
        <taxon>Eukaryota</taxon>
        <taxon>Viridiplantae</taxon>
        <taxon>Streptophyta</taxon>
        <taxon>Embryophyta</taxon>
        <taxon>Tracheophyta</taxon>
        <taxon>Spermatophyta</taxon>
        <taxon>Magnoliopsida</taxon>
        <taxon>eudicotyledons</taxon>
        <taxon>Gunneridae</taxon>
        <taxon>Pentapetalae</taxon>
        <taxon>rosids</taxon>
        <taxon>fabids</taxon>
        <taxon>Malpighiales</taxon>
        <taxon>Rhizophoraceae</taxon>
        <taxon>Rhizophora</taxon>
    </lineage>
</organism>
<protein>
    <submittedName>
        <fullName evidence="1">Uncharacterized protein</fullName>
    </submittedName>
</protein>
<dbReference type="EMBL" id="GGEC01069372">
    <property type="protein sequence ID" value="MBX49856.1"/>
    <property type="molecule type" value="Transcribed_RNA"/>
</dbReference>
<evidence type="ECO:0000313" key="1">
    <source>
        <dbReference type="EMBL" id="MBX49856.1"/>
    </source>
</evidence>
<proteinExistence type="predicted"/>